<evidence type="ECO:0000313" key="3">
    <source>
        <dbReference type="Proteomes" id="UP000291591"/>
    </source>
</evidence>
<gene>
    <name evidence="2" type="ORF">EV383_0787</name>
</gene>
<reference evidence="2 3" key="1">
    <citation type="submission" date="2019-02" db="EMBL/GenBank/DDBJ databases">
        <title>Sequencing the genomes of 1000 actinobacteria strains.</title>
        <authorList>
            <person name="Klenk H.-P."/>
        </authorList>
    </citation>
    <scope>NUCLEOTIDE SEQUENCE [LARGE SCALE GENOMIC DNA]</scope>
    <source>
        <strain evidence="2 3">DSM 45779</strain>
    </source>
</reference>
<accession>A0A4Q7UQ99</accession>
<comment type="caution">
    <text evidence="2">The sequence shown here is derived from an EMBL/GenBank/DDBJ whole genome shotgun (WGS) entry which is preliminary data.</text>
</comment>
<evidence type="ECO:0000256" key="1">
    <source>
        <dbReference type="SAM" id="MobiDB-lite"/>
    </source>
</evidence>
<organism evidence="2 3">
    <name type="scientific">Pseudonocardia sediminis</name>
    <dbReference type="NCBI Taxonomy" id="1397368"/>
    <lineage>
        <taxon>Bacteria</taxon>
        <taxon>Bacillati</taxon>
        <taxon>Actinomycetota</taxon>
        <taxon>Actinomycetes</taxon>
        <taxon>Pseudonocardiales</taxon>
        <taxon>Pseudonocardiaceae</taxon>
        <taxon>Pseudonocardia</taxon>
    </lineage>
</organism>
<dbReference type="EMBL" id="SHKL01000001">
    <property type="protein sequence ID" value="RZT83957.1"/>
    <property type="molecule type" value="Genomic_DNA"/>
</dbReference>
<evidence type="ECO:0000313" key="2">
    <source>
        <dbReference type="EMBL" id="RZT83957.1"/>
    </source>
</evidence>
<sequence>MSVSGVDRPTFRRAGPRRRGEVASPQADLAAYDELLRRVPSDYPGLPLMLQRREELSQAVVGPPATLELHLDGGDVIGHSTSARPLSNFVRYLDEAVKELAKSIAGIGKLSGSLRVTPGFGSVLLTISAPQISADSGAALDMAAERIEVDGLRKLVALMAIAAADDDPTSSELSAAMFDLNPASRRSVAQFAKATADAEYEVSGSWSDSRNGTVQVNMGLAAAKRLRRTASETVDQVEYTTITGTVDGWEWSTSRLSFAPRTGKTFRASVPERLSRTVASLISDRELTVAARFAVHEKVARGSSMATKRAYTLEEIEVKGEQGDLRDEE</sequence>
<protein>
    <submittedName>
        <fullName evidence="2">Uncharacterized protein</fullName>
    </submittedName>
</protein>
<name>A0A4Q7UQ99_PSEST</name>
<dbReference type="AlphaFoldDB" id="A0A4Q7UQ99"/>
<keyword evidence="3" id="KW-1185">Reference proteome</keyword>
<feature type="region of interest" description="Disordered" evidence="1">
    <location>
        <begin position="1"/>
        <end position="24"/>
    </location>
</feature>
<proteinExistence type="predicted"/>
<dbReference type="Proteomes" id="UP000291591">
    <property type="component" value="Unassembled WGS sequence"/>
</dbReference>